<evidence type="ECO:0000256" key="4">
    <source>
        <dbReference type="ARBA" id="ARBA00022475"/>
    </source>
</evidence>
<evidence type="ECO:0000313" key="12">
    <source>
        <dbReference type="Proteomes" id="UP000242317"/>
    </source>
</evidence>
<comment type="similarity">
    <text evidence="2">Belongs to the GSP M family.</text>
</comment>
<evidence type="ECO:0000313" key="11">
    <source>
        <dbReference type="EMBL" id="SDB81808.1"/>
    </source>
</evidence>
<keyword evidence="8 10" id="KW-1133">Transmembrane helix</keyword>
<dbReference type="OrthoDB" id="6711229at2"/>
<keyword evidence="12" id="KW-1185">Reference proteome</keyword>
<keyword evidence="3" id="KW-0813">Transport</keyword>
<evidence type="ECO:0000256" key="5">
    <source>
        <dbReference type="ARBA" id="ARBA00022519"/>
    </source>
</evidence>
<keyword evidence="4" id="KW-1003">Cell membrane</keyword>
<evidence type="ECO:0000256" key="2">
    <source>
        <dbReference type="ARBA" id="ARBA00010637"/>
    </source>
</evidence>
<evidence type="ECO:0000256" key="3">
    <source>
        <dbReference type="ARBA" id="ARBA00022448"/>
    </source>
</evidence>
<evidence type="ECO:0000256" key="1">
    <source>
        <dbReference type="ARBA" id="ARBA00004377"/>
    </source>
</evidence>
<dbReference type="GO" id="GO:0015628">
    <property type="term" value="P:protein secretion by the type II secretion system"/>
    <property type="evidence" value="ECO:0007669"/>
    <property type="project" value="InterPro"/>
</dbReference>
<sequence>MKMNLNALSNRFDQITETIQAKLDQLPPRDRFAIIILTIFLTVTAIGLMLWFSHSSAEKQQQRLVEMKETIHWMQSNAVKMSNQSAEMTTARDKVQRVSQQLGLRVQSQESNNQLKLIVSHQNYAVLANFLTQLAQQGVTIVSLDMQKQPSGEIQLSTTVQ</sequence>
<dbReference type="SUPFAM" id="SSF103054">
    <property type="entry name" value="General secretion pathway protein M, EpsM"/>
    <property type="match status" value="1"/>
</dbReference>
<name>A0A1G6GIH1_9GAMM</name>
<organism evidence="11 12">
    <name type="scientific">Acinetobacter marinus</name>
    <dbReference type="NCBI Taxonomy" id="281375"/>
    <lineage>
        <taxon>Bacteria</taxon>
        <taxon>Pseudomonadati</taxon>
        <taxon>Pseudomonadota</taxon>
        <taxon>Gammaproteobacteria</taxon>
        <taxon>Moraxellales</taxon>
        <taxon>Moraxellaceae</taxon>
        <taxon>Acinetobacter</taxon>
    </lineage>
</organism>
<dbReference type="GO" id="GO:0005886">
    <property type="term" value="C:plasma membrane"/>
    <property type="evidence" value="ECO:0007669"/>
    <property type="project" value="UniProtKB-SubCell"/>
</dbReference>
<keyword evidence="5" id="KW-0997">Cell inner membrane</keyword>
<dbReference type="AlphaFoldDB" id="A0A1G6GIH1"/>
<keyword evidence="9 10" id="KW-0472">Membrane</keyword>
<dbReference type="GO" id="GO:0015627">
    <property type="term" value="C:type II protein secretion system complex"/>
    <property type="evidence" value="ECO:0007669"/>
    <property type="project" value="InterPro"/>
</dbReference>
<gene>
    <name evidence="11" type="ORF">SAMN05421749_10124</name>
</gene>
<dbReference type="InterPro" id="IPR007690">
    <property type="entry name" value="T2SS_GspM"/>
</dbReference>
<reference evidence="12" key="1">
    <citation type="submission" date="2016-09" db="EMBL/GenBank/DDBJ databases">
        <authorList>
            <person name="Varghese N."/>
            <person name="Submissions S."/>
        </authorList>
    </citation>
    <scope>NUCLEOTIDE SEQUENCE [LARGE SCALE GENOMIC DNA]</scope>
    <source>
        <strain evidence="12">ANC 3699</strain>
    </source>
</reference>
<evidence type="ECO:0000256" key="8">
    <source>
        <dbReference type="ARBA" id="ARBA00022989"/>
    </source>
</evidence>
<accession>A0A1G6GIH1</accession>
<evidence type="ECO:0000256" key="9">
    <source>
        <dbReference type="ARBA" id="ARBA00023136"/>
    </source>
</evidence>
<keyword evidence="7" id="KW-0653">Protein transport</keyword>
<feature type="transmembrane region" description="Helical" evidence="10">
    <location>
        <begin position="32"/>
        <end position="53"/>
    </location>
</feature>
<evidence type="ECO:0000256" key="7">
    <source>
        <dbReference type="ARBA" id="ARBA00022927"/>
    </source>
</evidence>
<keyword evidence="6 10" id="KW-0812">Transmembrane</keyword>
<dbReference type="Proteomes" id="UP000242317">
    <property type="component" value="Unassembled WGS sequence"/>
</dbReference>
<dbReference type="EMBL" id="FMYK01000001">
    <property type="protein sequence ID" value="SDB81808.1"/>
    <property type="molecule type" value="Genomic_DNA"/>
</dbReference>
<dbReference type="Pfam" id="PF04612">
    <property type="entry name" value="T2SSM"/>
    <property type="match status" value="1"/>
</dbReference>
<evidence type="ECO:0000256" key="6">
    <source>
        <dbReference type="ARBA" id="ARBA00022692"/>
    </source>
</evidence>
<protein>
    <submittedName>
        <fullName evidence="11">Type II secretion system (T2SS), protein M</fullName>
    </submittedName>
</protein>
<dbReference type="InterPro" id="IPR023229">
    <property type="entry name" value="T2SS_M_periplasmic_sf"/>
</dbReference>
<evidence type="ECO:0000256" key="10">
    <source>
        <dbReference type="SAM" id="Phobius"/>
    </source>
</evidence>
<comment type="subcellular location">
    <subcellularLocation>
        <location evidence="1">Cell inner membrane</location>
        <topology evidence="1">Single-pass membrane protein</topology>
    </subcellularLocation>
</comment>
<proteinExistence type="inferred from homology"/>